<dbReference type="GO" id="GO:0005886">
    <property type="term" value="C:plasma membrane"/>
    <property type="evidence" value="ECO:0007669"/>
    <property type="project" value="UniProtKB-SubCell"/>
</dbReference>
<dbReference type="GO" id="GO:0032259">
    <property type="term" value="P:methylation"/>
    <property type="evidence" value="ECO:0007669"/>
    <property type="project" value="UniProtKB-KW"/>
</dbReference>
<dbReference type="InterPro" id="IPR014032">
    <property type="entry name" value="Peptidase_A24A_bac"/>
</dbReference>
<comment type="caution">
    <text evidence="13">The sequence shown here is derived from an EMBL/GenBank/DDBJ whole genome shotgun (WGS) entry which is preliminary data.</text>
</comment>
<sequence>MTISMLAVLIFIFMFGACIGSFLNVCIYRIPRNMSIVFPGSACPACGHGLPFYANIPILSFLILKGRCLFCSHPISLQYMVVEIVTGMLAVLTYLIFGWTPEALVWFAFAATLVVVSGIDLAFRIIPDRISIPGIFVFGILARVVLDRPLTGIVSGILVGGGILYGVALVYYLIRKTDGMGGGDIKLLAMIGAVTGVTGVLFTLFAGSFAGTGAGIAAMIRNRHADRRMQLPFGPFLSAGALVYVFFGDPIIDWYFLWAVF</sequence>
<dbReference type="OrthoDB" id="9789291at2"/>
<dbReference type="InterPro" id="IPR010627">
    <property type="entry name" value="Prepilin_pept_A24_N"/>
</dbReference>
<evidence type="ECO:0000313" key="13">
    <source>
        <dbReference type="EMBL" id="EMS80445.1"/>
    </source>
</evidence>
<evidence type="ECO:0000256" key="4">
    <source>
        <dbReference type="ARBA" id="ARBA00022519"/>
    </source>
</evidence>
<proteinExistence type="inferred from homology"/>
<dbReference type="GO" id="GO:0006465">
    <property type="term" value="P:signal peptide processing"/>
    <property type="evidence" value="ECO:0007669"/>
    <property type="project" value="TreeGrafter"/>
</dbReference>
<dbReference type="Pfam" id="PF06750">
    <property type="entry name" value="A24_N_bact"/>
    <property type="match status" value="1"/>
</dbReference>
<keyword evidence="5 9" id="KW-0812">Transmembrane</keyword>
<dbReference type="PANTHER" id="PTHR30487:SF0">
    <property type="entry name" value="PREPILIN LEADER PEPTIDASE_N-METHYLTRANSFERASE-RELATED"/>
    <property type="match status" value="1"/>
</dbReference>
<comment type="function">
    <text evidence="9">Plays an essential role in type IV pili and type II pseudopili formation by proteolytically removing the leader sequence from substrate proteins and subsequently monomethylating the alpha-amino group of the newly exposed N-terminal phenylalanine.</text>
</comment>
<organism evidence="13 14">
    <name type="scientific">Desulfotignum phosphitoxidans DSM 13687</name>
    <dbReference type="NCBI Taxonomy" id="1286635"/>
    <lineage>
        <taxon>Bacteria</taxon>
        <taxon>Pseudomonadati</taxon>
        <taxon>Thermodesulfobacteriota</taxon>
        <taxon>Desulfobacteria</taxon>
        <taxon>Desulfobacterales</taxon>
        <taxon>Desulfobacteraceae</taxon>
        <taxon>Desulfotignum</taxon>
    </lineage>
</organism>
<feature type="transmembrane region" description="Helical" evidence="10">
    <location>
        <begin position="7"/>
        <end position="30"/>
    </location>
</feature>
<keyword evidence="4" id="KW-0997">Cell inner membrane</keyword>
<dbReference type="GO" id="GO:0008168">
    <property type="term" value="F:methyltransferase activity"/>
    <property type="evidence" value="ECO:0007669"/>
    <property type="project" value="UniProtKB-KW"/>
</dbReference>
<keyword evidence="7 10" id="KW-0472">Membrane</keyword>
<dbReference type="AlphaFoldDB" id="S0G0K1"/>
<evidence type="ECO:0000256" key="5">
    <source>
        <dbReference type="ARBA" id="ARBA00022692"/>
    </source>
</evidence>
<dbReference type="Proteomes" id="UP000014216">
    <property type="component" value="Unassembled WGS sequence"/>
</dbReference>
<dbReference type="RefSeq" id="WP_006964694.1">
    <property type="nucleotide sequence ID" value="NZ_APJX01000002.1"/>
</dbReference>
<dbReference type="EC" id="3.4.23.43" evidence="9"/>
<dbReference type="PANTHER" id="PTHR30487">
    <property type="entry name" value="TYPE 4 PREPILIN-LIKE PROTEINS LEADER PEPTIDE-PROCESSING ENZYME"/>
    <property type="match status" value="1"/>
</dbReference>
<protein>
    <recommendedName>
        <fullName evidence="9">Prepilin leader peptidase/N-methyltransferase</fullName>
        <ecNumber evidence="9">2.1.1.-</ecNumber>
        <ecNumber evidence="9">3.4.23.43</ecNumber>
    </recommendedName>
</protein>
<dbReference type="EC" id="2.1.1.-" evidence="9"/>
<evidence type="ECO:0000256" key="10">
    <source>
        <dbReference type="SAM" id="Phobius"/>
    </source>
</evidence>
<evidence type="ECO:0000256" key="2">
    <source>
        <dbReference type="ARBA" id="ARBA00005801"/>
    </source>
</evidence>
<keyword evidence="9" id="KW-0511">Multifunctional enzyme</keyword>
<evidence type="ECO:0000256" key="7">
    <source>
        <dbReference type="ARBA" id="ARBA00023136"/>
    </source>
</evidence>
<comment type="subcellular location">
    <subcellularLocation>
        <location evidence="1">Cell inner membrane</location>
        <topology evidence="1">Multi-pass membrane protein</topology>
    </subcellularLocation>
    <subcellularLocation>
        <location evidence="9">Cell membrane</location>
        <topology evidence="9">Multi-pass membrane protein</topology>
    </subcellularLocation>
</comment>
<evidence type="ECO:0000256" key="3">
    <source>
        <dbReference type="ARBA" id="ARBA00022475"/>
    </source>
</evidence>
<feature type="transmembrane region" description="Helical" evidence="10">
    <location>
        <begin position="152"/>
        <end position="174"/>
    </location>
</feature>
<accession>S0G0K1</accession>
<evidence type="ECO:0000256" key="6">
    <source>
        <dbReference type="ARBA" id="ARBA00022989"/>
    </source>
</evidence>
<feature type="domain" description="Prepilin peptidase A24 N-terminal" evidence="12">
    <location>
        <begin position="14"/>
        <end position="96"/>
    </location>
</feature>
<dbReference type="InterPro" id="IPR000045">
    <property type="entry name" value="Prepilin_IV_endopep_pep"/>
</dbReference>
<evidence type="ECO:0000313" key="14">
    <source>
        <dbReference type="Proteomes" id="UP000014216"/>
    </source>
</evidence>
<feature type="transmembrane region" description="Helical" evidence="10">
    <location>
        <begin position="103"/>
        <end position="123"/>
    </location>
</feature>
<feature type="transmembrane region" description="Helical" evidence="10">
    <location>
        <begin position="130"/>
        <end position="146"/>
    </location>
</feature>
<keyword evidence="14" id="KW-1185">Reference proteome</keyword>
<feature type="transmembrane region" description="Helical" evidence="10">
    <location>
        <begin position="236"/>
        <end position="258"/>
    </location>
</feature>
<dbReference type="InterPro" id="IPR050882">
    <property type="entry name" value="Prepilin_peptidase/N-MTase"/>
</dbReference>
<evidence type="ECO:0000256" key="8">
    <source>
        <dbReference type="RuleBase" id="RU003793"/>
    </source>
</evidence>
<dbReference type="PATRIC" id="fig|1286635.3.peg.1104"/>
<reference evidence="13 14" key="1">
    <citation type="journal article" date="2013" name="Genome Announc.">
        <title>Draft Genome Sequence of Desulfotignum phosphitoxidans DSM 13687 Strain FiPS-3.</title>
        <authorList>
            <person name="Poehlein A."/>
            <person name="Daniel R."/>
            <person name="Simeonova D.D."/>
        </authorList>
    </citation>
    <scope>NUCLEOTIDE SEQUENCE [LARGE SCALE GENOMIC DNA]</scope>
    <source>
        <strain evidence="13 14">DSM 13687</strain>
    </source>
</reference>
<gene>
    <name evidence="13" type="primary">pilD</name>
    <name evidence="13" type="ORF">Dpo_2c01340</name>
</gene>
<keyword evidence="9 13" id="KW-0808">Transferase</keyword>
<evidence type="ECO:0000259" key="11">
    <source>
        <dbReference type="Pfam" id="PF01478"/>
    </source>
</evidence>
<feature type="transmembrane region" description="Helical" evidence="10">
    <location>
        <begin position="50"/>
        <end position="70"/>
    </location>
</feature>
<comment type="catalytic activity">
    <reaction evidence="9">
        <text>Typically cleaves a -Gly-|-Phe- bond to release an N-terminal, basic peptide of 5-8 residues from type IV prepilin, and then N-methylates the new N-terminal amino group, the methyl donor being S-adenosyl-L-methionine.</text>
        <dbReference type="EC" id="3.4.23.43"/>
    </reaction>
</comment>
<dbReference type="GO" id="GO:0004190">
    <property type="term" value="F:aspartic-type endopeptidase activity"/>
    <property type="evidence" value="ECO:0007669"/>
    <property type="project" value="UniProtKB-EC"/>
</dbReference>
<evidence type="ECO:0000259" key="12">
    <source>
        <dbReference type="Pfam" id="PF06750"/>
    </source>
</evidence>
<keyword evidence="9 13" id="KW-0378">Hydrolase</keyword>
<dbReference type="Pfam" id="PF01478">
    <property type="entry name" value="Peptidase_A24"/>
    <property type="match status" value="1"/>
</dbReference>
<evidence type="ECO:0000256" key="1">
    <source>
        <dbReference type="ARBA" id="ARBA00004429"/>
    </source>
</evidence>
<feature type="domain" description="Prepilin type IV endopeptidase peptidase" evidence="11">
    <location>
        <begin position="108"/>
        <end position="215"/>
    </location>
</feature>
<dbReference type="PRINTS" id="PR00864">
    <property type="entry name" value="PREPILNPTASE"/>
</dbReference>
<keyword evidence="9" id="KW-0645">Protease</keyword>
<comment type="similarity">
    <text evidence="2 8">Belongs to the peptidase A24 family.</text>
</comment>
<feature type="transmembrane region" description="Helical" evidence="10">
    <location>
        <begin position="186"/>
        <end position="216"/>
    </location>
</feature>
<keyword evidence="6 10" id="KW-1133">Transmembrane helix</keyword>
<feature type="transmembrane region" description="Helical" evidence="10">
    <location>
        <begin position="77"/>
        <end position="97"/>
    </location>
</feature>
<evidence type="ECO:0000256" key="9">
    <source>
        <dbReference type="RuleBase" id="RU003794"/>
    </source>
</evidence>
<dbReference type="EMBL" id="APJX01000002">
    <property type="protein sequence ID" value="EMS80445.1"/>
    <property type="molecule type" value="Genomic_DNA"/>
</dbReference>
<keyword evidence="9 13" id="KW-0489">Methyltransferase</keyword>
<name>S0G0K1_9BACT</name>
<dbReference type="Gene3D" id="1.20.120.1220">
    <property type="match status" value="1"/>
</dbReference>
<keyword evidence="3" id="KW-1003">Cell membrane</keyword>